<dbReference type="CDD" id="cd03789">
    <property type="entry name" value="GT9_LPS_heptosyltransferase"/>
    <property type="match status" value="1"/>
</dbReference>
<evidence type="ECO:0000256" key="1">
    <source>
        <dbReference type="ARBA" id="ARBA00022676"/>
    </source>
</evidence>
<evidence type="ECO:0000313" key="3">
    <source>
        <dbReference type="EMBL" id="SFV67335.1"/>
    </source>
</evidence>
<dbReference type="PANTHER" id="PTHR30160">
    <property type="entry name" value="TETRAACYLDISACCHARIDE 4'-KINASE-RELATED"/>
    <property type="match status" value="1"/>
</dbReference>
<dbReference type="PANTHER" id="PTHR30160:SF1">
    <property type="entry name" value="LIPOPOLYSACCHARIDE 1,2-N-ACETYLGLUCOSAMINETRANSFERASE-RELATED"/>
    <property type="match status" value="1"/>
</dbReference>
<dbReference type="InterPro" id="IPR002201">
    <property type="entry name" value="Glyco_trans_9"/>
</dbReference>
<keyword evidence="2 3" id="KW-0808">Transferase</keyword>
<gene>
    <name evidence="3" type="ORF">MNB_SV-10-308</name>
</gene>
<evidence type="ECO:0000256" key="2">
    <source>
        <dbReference type="ARBA" id="ARBA00022679"/>
    </source>
</evidence>
<dbReference type="EC" id="2.4.1.-" evidence="3"/>
<protein>
    <submittedName>
        <fullName evidence="3">Lipopolysaccharide heptosyltransferase III</fullName>
        <ecNumber evidence="3">2.4.1.-</ecNumber>
    </submittedName>
</protein>
<dbReference type="InterPro" id="IPR051199">
    <property type="entry name" value="LPS_LOS_Heptosyltrfase"/>
</dbReference>
<dbReference type="Gene3D" id="3.40.50.2000">
    <property type="entry name" value="Glycogen Phosphorylase B"/>
    <property type="match status" value="2"/>
</dbReference>
<dbReference type="GO" id="GO:0008713">
    <property type="term" value="F:ADP-heptose-lipopolysaccharide heptosyltransferase activity"/>
    <property type="evidence" value="ECO:0007669"/>
    <property type="project" value="TreeGrafter"/>
</dbReference>
<reference evidence="3" key="1">
    <citation type="submission" date="2016-10" db="EMBL/GenBank/DDBJ databases">
        <authorList>
            <person name="de Groot N.N."/>
        </authorList>
    </citation>
    <scope>NUCLEOTIDE SEQUENCE</scope>
</reference>
<accession>A0A1W1CNM1</accession>
<sequence length="361" mass="41646">MKILVMKFRNIGDVLLTTPLLKNLQYHYPEATIDFALNKGTEEMLTGHPSVRKIHIYDRKVKKLPFFKRLKAEYDFAHSIRKEKYDIVINTTEGDRGLQIAIFSGAKKIISIPAEKNMVLNRFITDELLLVSMRHNIDDNLDVLRVLDKQTVERKVEIFWDRKTEKNVKNLMEEYGLKEGAFIHLHPVSRWLFKCADDKTVAKIIDFCQEEMQFPVVITAAPIKEEKEKVKNIMSYCRTKPLNFTGKLTLKETAALNKQSRLYIGVDTAIMHISAANDVPTLAFFGPSASYKWGPWDNCVMQNAYTRPNGNQRMGKHRVLQKNWECVPCISAGCDNCGISDCLMEMDMDEIKMNITQMLEQ</sequence>
<dbReference type="AlphaFoldDB" id="A0A1W1CNM1"/>
<dbReference type="SUPFAM" id="SSF53756">
    <property type="entry name" value="UDP-Glycosyltransferase/glycogen phosphorylase"/>
    <property type="match status" value="1"/>
</dbReference>
<proteinExistence type="predicted"/>
<organism evidence="3">
    <name type="scientific">hydrothermal vent metagenome</name>
    <dbReference type="NCBI Taxonomy" id="652676"/>
    <lineage>
        <taxon>unclassified sequences</taxon>
        <taxon>metagenomes</taxon>
        <taxon>ecological metagenomes</taxon>
    </lineage>
</organism>
<dbReference type="GO" id="GO:0009244">
    <property type="term" value="P:lipopolysaccharide core region biosynthetic process"/>
    <property type="evidence" value="ECO:0007669"/>
    <property type="project" value="TreeGrafter"/>
</dbReference>
<dbReference type="NCBIfam" id="TIGR02201">
    <property type="entry name" value="heptsyl_trn_III"/>
    <property type="match status" value="1"/>
</dbReference>
<dbReference type="EMBL" id="FPHL01000047">
    <property type="protein sequence ID" value="SFV67335.1"/>
    <property type="molecule type" value="Genomic_DNA"/>
</dbReference>
<keyword evidence="1 3" id="KW-0328">Glycosyltransferase</keyword>
<dbReference type="Pfam" id="PF01075">
    <property type="entry name" value="Glyco_transf_9"/>
    <property type="match status" value="1"/>
</dbReference>
<dbReference type="InterPro" id="IPR011916">
    <property type="entry name" value="LipoPS_heptosylTferase-III"/>
</dbReference>
<dbReference type="GO" id="GO:0005829">
    <property type="term" value="C:cytosol"/>
    <property type="evidence" value="ECO:0007669"/>
    <property type="project" value="TreeGrafter"/>
</dbReference>
<name>A0A1W1CNM1_9ZZZZ</name>